<dbReference type="PRINTS" id="PR00794">
    <property type="entry name" value="RIBONUCLEASE"/>
</dbReference>
<dbReference type="GO" id="GO:0004540">
    <property type="term" value="F:RNA nuclease activity"/>
    <property type="evidence" value="ECO:0007669"/>
    <property type="project" value="TreeGrafter"/>
</dbReference>
<dbReference type="Bgee" id="ENSCPOG00000007078">
    <property type="expression patterns" value="Expressed in adrenal gland and 4 other cell types or tissues"/>
</dbReference>
<evidence type="ECO:0000256" key="16">
    <source>
        <dbReference type="ARBA" id="ARBA00039800"/>
    </source>
</evidence>
<dbReference type="SUPFAM" id="SSF54076">
    <property type="entry name" value="RNase A-like"/>
    <property type="match status" value="1"/>
</dbReference>
<dbReference type="GO" id="GO:0003676">
    <property type="term" value="F:nucleic acid binding"/>
    <property type="evidence" value="ECO:0007669"/>
    <property type="project" value="InterPro"/>
</dbReference>
<keyword evidence="14" id="KW-0458">Lysosome</keyword>
<dbReference type="PANTHER" id="PTHR11437:SF4">
    <property type="entry name" value="RIBONUCLEASE K6"/>
    <property type="match status" value="1"/>
</dbReference>
<dbReference type="GO" id="GO:0004519">
    <property type="term" value="F:endonuclease activity"/>
    <property type="evidence" value="ECO:0007669"/>
    <property type="project" value="UniProtKB-KW"/>
</dbReference>
<evidence type="ECO:0000313" key="21">
    <source>
        <dbReference type="Proteomes" id="UP000005447"/>
    </source>
</evidence>
<evidence type="ECO:0000256" key="15">
    <source>
        <dbReference type="ARBA" id="ARBA00038824"/>
    </source>
</evidence>
<evidence type="ECO:0000256" key="4">
    <source>
        <dbReference type="ARBA" id="ARBA00005600"/>
    </source>
</evidence>
<dbReference type="EMBL" id="AAKN02019215">
    <property type="status" value="NOT_ANNOTATED_CDS"/>
    <property type="molecule type" value="Genomic_DNA"/>
</dbReference>
<keyword evidence="6" id="KW-0929">Antimicrobial</keyword>
<evidence type="ECO:0000256" key="10">
    <source>
        <dbReference type="ARBA" id="ARBA00022801"/>
    </source>
</evidence>
<evidence type="ECO:0000256" key="18">
    <source>
        <dbReference type="RuleBase" id="RU000651"/>
    </source>
</evidence>
<evidence type="ECO:0000256" key="1">
    <source>
        <dbReference type="ARBA" id="ARBA00004371"/>
    </source>
</evidence>
<dbReference type="GO" id="GO:0050830">
    <property type="term" value="P:defense response to Gram-positive bacterium"/>
    <property type="evidence" value="ECO:0007669"/>
    <property type="project" value="TreeGrafter"/>
</dbReference>
<reference evidence="20" key="2">
    <citation type="submission" date="2025-08" db="UniProtKB">
        <authorList>
            <consortium name="Ensembl"/>
        </authorList>
    </citation>
    <scope>IDENTIFICATION</scope>
    <source>
        <strain evidence="20">2N</strain>
    </source>
</reference>
<dbReference type="InterPro" id="IPR001427">
    <property type="entry name" value="RNaseA"/>
</dbReference>
<feature type="signal peptide" evidence="18">
    <location>
        <begin position="1"/>
        <end position="24"/>
    </location>
</feature>
<dbReference type="STRING" id="10141.ENSCPOP00000014763"/>
<keyword evidence="5" id="KW-0964">Secreted</keyword>
<dbReference type="InParanoid" id="H0VVN7"/>
<keyword evidence="11" id="KW-0044">Antibiotic</keyword>
<keyword evidence="21" id="KW-1185">Reference proteome</keyword>
<evidence type="ECO:0000256" key="13">
    <source>
        <dbReference type="ARBA" id="ARBA00023180"/>
    </source>
</evidence>
<keyword evidence="12" id="KW-1015">Disulfide bond</keyword>
<dbReference type="PROSITE" id="PS00127">
    <property type="entry name" value="RNASE_PANCREATIC"/>
    <property type="match status" value="1"/>
</dbReference>
<evidence type="ECO:0000256" key="11">
    <source>
        <dbReference type="ARBA" id="ARBA00023022"/>
    </source>
</evidence>
<evidence type="ECO:0000256" key="6">
    <source>
        <dbReference type="ARBA" id="ARBA00022529"/>
    </source>
</evidence>
<dbReference type="Pfam" id="PF00074">
    <property type="entry name" value="RnaseA"/>
    <property type="match status" value="1"/>
</dbReference>
<dbReference type="GO" id="GO:0005576">
    <property type="term" value="C:extracellular region"/>
    <property type="evidence" value="ECO:0007669"/>
    <property type="project" value="UniProtKB-SubCell"/>
</dbReference>
<evidence type="ECO:0000259" key="19">
    <source>
        <dbReference type="SMART" id="SM00092"/>
    </source>
</evidence>
<keyword evidence="7 18" id="KW-0540">Nuclease</keyword>
<keyword evidence="10 18" id="KW-0378">Hydrolase</keyword>
<sequence length="151" mass="17204">MARNVTFPLLLLLGLFAILCPLWAMGPQPPAGFTPVSWFQKQHILEKPKSCQAAMNDINQFLNGLCKRSNTFLHVSLQNVKDVCALKAFQCRDKSTTCHRSPAPVQMTVCKIMKDTNSCTYRESHTTEHFTVQCMHRFNDPKMELLPVHLE</sequence>
<dbReference type="AlphaFoldDB" id="H0VVN7"/>
<feature type="chain" id="PRO_5011824943" description="Ribonuclease K6" evidence="18">
    <location>
        <begin position="25"/>
        <end position="151"/>
    </location>
</feature>
<evidence type="ECO:0000256" key="5">
    <source>
        <dbReference type="ARBA" id="ARBA00022525"/>
    </source>
</evidence>
<evidence type="ECO:0000256" key="8">
    <source>
        <dbReference type="ARBA" id="ARBA00022729"/>
    </source>
</evidence>
<comment type="function">
    <text evidence="17">Ribonuclease which shows a preference for the pyrimidines uridine and cytosine. Has potent antibacterial activity against a range of Gram-positive and Gram-negative bacteria, including P.aeruginosa, A.baumanii, M.luteus, S.aureus, E.faecalis, E.faecium, S.saprophyticus and E.coli. Causes loss of bacterial membrane integrity, and also promotes agglutination of Gram-negative bacteria. Probably contributes to urinary tract sterility. Bactericidal activity is independent of RNase activity.</text>
</comment>
<evidence type="ECO:0000256" key="12">
    <source>
        <dbReference type="ARBA" id="ARBA00023157"/>
    </source>
</evidence>
<dbReference type="GO" id="GO:0016787">
    <property type="term" value="F:hydrolase activity"/>
    <property type="evidence" value="ECO:0007669"/>
    <property type="project" value="UniProtKB-KW"/>
</dbReference>
<dbReference type="OMA" id="IKGNICH"/>
<reference evidence="20" key="3">
    <citation type="submission" date="2025-09" db="UniProtKB">
        <authorList>
            <consortium name="Ensembl"/>
        </authorList>
    </citation>
    <scope>IDENTIFICATION</scope>
    <source>
        <strain evidence="20">2N</strain>
    </source>
</reference>
<dbReference type="PANTHER" id="PTHR11437">
    <property type="entry name" value="RIBONUCLEASE"/>
    <property type="match status" value="1"/>
</dbReference>
<feature type="domain" description="Ribonuclease A-domain" evidence="19">
    <location>
        <begin position="32"/>
        <end position="151"/>
    </location>
</feature>
<comment type="similarity">
    <text evidence="4 18">Belongs to the pancreatic ribonuclease family.</text>
</comment>
<keyword evidence="8 18" id="KW-0732">Signal</keyword>
<dbReference type="SMART" id="SM00092">
    <property type="entry name" value="RNAse_Pc"/>
    <property type="match status" value="1"/>
</dbReference>
<evidence type="ECO:0000256" key="9">
    <source>
        <dbReference type="ARBA" id="ARBA00022759"/>
    </source>
</evidence>
<reference evidence="21" key="1">
    <citation type="journal article" date="2011" name="Nature">
        <title>A high-resolution map of human evolutionary constraint using 29 mammals.</title>
        <authorList>
            <person name="Lindblad-Toh K."/>
            <person name="Garber M."/>
            <person name="Zuk O."/>
            <person name="Lin M.F."/>
            <person name="Parker B.J."/>
            <person name="Washietl S."/>
            <person name="Kheradpour P."/>
            <person name="Ernst J."/>
            <person name="Jordan G."/>
            <person name="Mauceli E."/>
            <person name="Ward L.D."/>
            <person name="Lowe C.B."/>
            <person name="Holloway A.K."/>
            <person name="Clamp M."/>
            <person name="Gnerre S."/>
            <person name="Alfoldi J."/>
            <person name="Beal K."/>
            <person name="Chang J."/>
            <person name="Clawson H."/>
            <person name="Cuff J."/>
            <person name="Di Palma F."/>
            <person name="Fitzgerald S."/>
            <person name="Flicek P."/>
            <person name="Guttman M."/>
            <person name="Hubisz M.J."/>
            <person name="Jaffe D.B."/>
            <person name="Jungreis I."/>
            <person name="Kent W.J."/>
            <person name="Kostka D."/>
            <person name="Lara M."/>
            <person name="Martins A.L."/>
            <person name="Massingham T."/>
            <person name="Moltke I."/>
            <person name="Raney B.J."/>
            <person name="Rasmussen M.D."/>
            <person name="Robinson J."/>
            <person name="Stark A."/>
            <person name="Vilella A.J."/>
            <person name="Wen J."/>
            <person name="Xie X."/>
            <person name="Zody M.C."/>
            <person name="Baldwin J."/>
            <person name="Bloom T."/>
            <person name="Chin C.W."/>
            <person name="Heiman D."/>
            <person name="Nicol R."/>
            <person name="Nusbaum C."/>
            <person name="Young S."/>
            <person name="Wilkinson J."/>
            <person name="Worley K.C."/>
            <person name="Kovar C.L."/>
            <person name="Muzny D.M."/>
            <person name="Gibbs R.A."/>
            <person name="Cree A."/>
            <person name="Dihn H.H."/>
            <person name="Fowler G."/>
            <person name="Jhangiani S."/>
            <person name="Joshi V."/>
            <person name="Lee S."/>
            <person name="Lewis L.R."/>
            <person name="Nazareth L.V."/>
            <person name="Okwuonu G."/>
            <person name="Santibanez J."/>
            <person name="Warren W.C."/>
            <person name="Mardis E.R."/>
            <person name="Weinstock G.M."/>
            <person name="Wilson R.K."/>
            <person name="Delehaunty K."/>
            <person name="Dooling D."/>
            <person name="Fronik C."/>
            <person name="Fulton L."/>
            <person name="Fulton B."/>
            <person name="Graves T."/>
            <person name="Minx P."/>
            <person name="Sodergren E."/>
            <person name="Birney E."/>
            <person name="Margulies E.H."/>
            <person name="Herrero J."/>
            <person name="Green E.D."/>
            <person name="Haussler D."/>
            <person name="Siepel A."/>
            <person name="Goldman N."/>
            <person name="Pollard K.S."/>
            <person name="Pedersen J.S."/>
            <person name="Lander E.S."/>
            <person name="Kellis M."/>
        </authorList>
    </citation>
    <scope>NUCLEOTIDE SEQUENCE [LARGE SCALE GENOMIC DNA]</scope>
    <source>
        <strain evidence="21">2N</strain>
    </source>
</reference>
<name>H0VVN7_CAVPO</name>
<evidence type="ECO:0000313" key="20">
    <source>
        <dbReference type="Ensembl" id="ENSCPOP00000014763.2"/>
    </source>
</evidence>
<evidence type="ECO:0000256" key="7">
    <source>
        <dbReference type="ARBA" id="ARBA00022722"/>
    </source>
</evidence>
<keyword evidence="9 18" id="KW-0255">Endonuclease</keyword>
<comment type="subcellular location">
    <subcellularLocation>
        <location evidence="2">Cytoplasmic granule</location>
    </subcellularLocation>
    <subcellularLocation>
        <location evidence="1">Lysosome</location>
    </subcellularLocation>
    <subcellularLocation>
        <location evidence="3">Secreted</location>
    </subcellularLocation>
</comment>
<evidence type="ECO:0000256" key="14">
    <source>
        <dbReference type="ARBA" id="ARBA00023228"/>
    </source>
</evidence>
<dbReference type="GeneTree" id="ENSGT00940000161733"/>
<dbReference type="Gene3D" id="3.10.130.10">
    <property type="entry name" value="Ribonuclease A-like domain"/>
    <property type="match status" value="1"/>
</dbReference>
<dbReference type="InterPro" id="IPR023412">
    <property type="entry name" value="RNaseA_domain"/>
</dbReference>
<accession>H0VVN7</accession>
<evidence type="ECO:0000256" key="3">
    <source>
        <dbReference type="ARBA" id="ARBA00004613"/>
    </source>
</evidence>
<evidence type="ECO:0000256" key="17">
    <source>
        <dbReference type="ARBA" id="ARBA00045485"/>
    </source>
</evidence>
<dbReference type="InterPro" id="IPR023411">
    <property type="entry name" value="RNaseA_AS"/>
</dbReference>
<organism evidence="20 21">
    <name type="scientific">Cavia porcellus</name>
    <name type="common">Guinea pig</name>
    <dbReference type="NCBI Taxonomy" id="10141"/>
    <lineage>
        <taxon>Eukaryota</taxon>
        <taxon>Metazoa</taxon>
        <taxon>Chordata</taxon>
        <taxon>Craniata</taxon>
        <taxon>Vertebrata</taxon>
        <taxon>Euteleostomi</taxon>
        <taxon>Mammalia</taxon>
        <taxon>Eutheria</taxon>
        <taxon>Euarchontoglires</taxon>
        <taxon>Glires</taxon>
        <taxon>Rodentia</taxon>
        <taxon>Hystricomorpha</taxon>
        <taxon>Caviidae</taxon>
        <taxon>Cavia</taxon>
    </lineage>
</organism>
<dbReference type="InterPro" id="IPR036816">
    <property type="entry name" value="RNaseA-like_dom_sf"/>
</dbReference>
<proteinExistence type="inferred from homology"/>
<comment type="subunit">
    <text evidence="15">Interacts (via N-terminus) with bacterial lipopolysaccharide (LPS).</text>
</comment>
<protein>
    <recommendedName>
        <fullName evidence="16">Ribonuclease K6</fullName>
    </recommendedName>
</protein>
<evidence type="ECO:0000256" key="2">
    <source>
        <dbReference type="ARBA" id="ARBA00004463"/>
    </source>
</evidence>
<keyword evidence="13" id="KW-0325">Glycoprotein</keyword>
<dbReference type="Proteomes" id="UP000005447">
    <property type="component" value="Unassembled WGS sequence"/>
</dbReference>
<dbReference type="HOGENOM" id="CLU_117006_0_1_1"/>
<dbReference type="Ensembl" id="ENSCPOT00000007148.3">
    <property type="protein sequence ID" value="ENSCPOP00000014763.2"/>
    <property type="gene ID" value="ENSCPOG00000007078.4"/>
</dbReference>
<dbReference type="GO" id="GO:0005764">
    <property type="term" value="C:lysosome"/>
    <property type="evidence" value="ECO:0007669"/>
    <property type="project" value="UniProtKB-SubCell"/>
</dbReference>
<dbReference type="VEuPathDB" id="HostDB:ENSCPOG00000007078"/>